<keyword evidence="1" id="KW-0677">Repeat</keyword>
<reference evidence="4" key="1">
    <citation type="submission" date="2018-01" db="EMBL/GenBank/DDBJ databases">
        <title>Testimony of 'menage a trois' revealed by the proteome of Megavirus virophage.</title>
        <authorList>
            <person name="Jeudy S."/>
            <person name="Bertaux L."/>
            <person name="Alempic J.-M."/>
            <person name="Lartigue A."/>
            <person name="Legendre M."/>
            <person name="Philippe N."/>
            <person name="Beucher L."/>
            <person name="Biondi E."/>
            <person name="Juul S."/>
            <person name="Turner D."/>
            <person name="Coute Y."/>
            <person name="Claverie J.-M."/>
            <person name="Abergel C."/>
        </authorList>
    </citation>
    <scope>NUCLEOTIDE SEQUENCE [LARGE SCALE GENOMIC DNA]</scope>
</reference>
<dbReference type="Pfam" id="PF12796">
    <property type="entry name" value="Ank_2"/>
    <property type="match status" value="1"/>
</dbReference>
<dbReference type="SMART" id="SM00248">
    <property type="entry name" value="ANK"/>
    <property type="match status" value="9"/>
</dbReference>
<proteinExistence type="predicted"/>
<dbReference type="PANTHER" id="PTHR24188">
    <property type="entry name" value="ANKYRIN REPEAT PROTEIN"/>
    <property type="match status" value="1"/>
</dbReference>
<sequence>MYYLFVDGWTLECLYKKYIRGEYVNDIHSFEILIKNKIVIEFDYSWAKIIEEKLLYKYWTKFKNYVCEIEPLSKLVPDKINPGIYSTDKYTIKNYFCVEDLALHKKLIKNGYIGNIDQLFYWCAMNDCGDLNLTKYLFDLVFSGEINIDHCIHTNESKKHNILVIACRNANNNFAQYLIQCGHFNFDIEKTIDFCLHHANYKMAIYLLEYKKNCHFGDNFNVKIYLPYMCLFSGFKTVKYFVNYSIHRGENIDDVLDLCLKNAAVSSLDMVKYLVEIGANINNSDLYMEAIMNGHMDIVKYLIECGVDYQNVANKIIETSMNYGHVEILEYFMDLDLKIENENNYLLDLAIKYGHLNLVKYLYKIGFVYDTNCVDSLISICGMYRLDCIKFIFENTDMALFDKDTIDKCFIEAARGKRPSIMEYLFERGYYPPVDYDLLYDLILKKRYKSVQLLLKSDYDLSLNDYYVVKLAYKTGNNNIINLLNKNIPTHDINLTTTLISAINRSNYHVIPEIISNFYIEDIDPIYLSICNLYCGKQSEFIQSFNDLNIRNSLIVLEAVICYGDIQLLNTLLHLNNNTEYNQWALIFSAKNLDMMKYLIEIIHVDILERSVEIIIYCLLLEKRDSLKYLSFYGLVYEENFTNYLKAIKNDTLKIIDYLKSRNAFIKYSGCNIALEWND</sequence>
<evidence type="ECO:0000313" key="4">
    <source>
        <dbReference type="Proteomes" id="UP000289600"/>
    </source>
</evidence>
<evidence type="ECO:0000256" key="1">
    <source>
        <dbReference type="ARBA" id="ARBA00022737"/>
    </source>
</evidence>
<dbReference type="EMBL" id="MG807320">
    <property type="protein sequence ID" value="AVL95120.1"/>
    <property type="molecule type" value="Genomic_DNA"/>
</dbReference>
<dbReference type="Gene3D" id="1.25.40.20">
    <property type="entry name" value="Ankyrin repeat-containing domain"/>
    <property type="match status" value="2"/>
</dbReference>
<evidence type="ECO:0000256" key="2">
    <source>
        <dbReference type="ARBA" id="ARBA00023043"/>
    </source>
</evidence>
<dbReference type="SUPFAM" id="SSF48403">
    <property type="entry name" value="Ankyrin repeat"/>
    <property type="match status" value="2"/>
</dbReference>
<keyword evidence="2" id="KW-0040">ANK repeat</keyword>
<organism evidence="3 4">
    <name type="scientific">Moumouvirus australiensis</name>
    <dbReference type="NCBI Taxonomy" id="2109587"/>
    <lineage>
        <taxon>Viruses</taxon>
        <taxon>Varidnaviria</taxon>
        <taxon>Bamfordvirae</taxon>
        <taxon>Nucleocytoviricota</taxon>
        <taxon>Megaviricetes</taxon>
        <taxon>Imitervirales</taxon>
        <taxon>Mimiviridae</taxon>
        <taxon>Megamimivirinae</taxon>
        <taxon>Moumouvirus</taxon>
        <taxon>Moumouvirus australiense</taxon>
    </lineage>
</organism>
<accession>A0A2P1EMN7</accession>
<dbReference type="InterPro" id="IPR036770">
    <property type="entry name" value="Ankyrin_rpt-contain_sf"/>
</dbReference>
<name>A0A2P1EMN7_9VIRU</name>
<dbReference type="Proteomes" id="UP000289600">
    <property type="component" value="Segment"/>
</dbReference>
<protein>
    <submittedName>
        <fullName evidence="3">Ankyrin repeat protein</fullName>
    </submittedName>
</protein>
<dbReference type="InterPro" id="IPR002110">
    <property type="entry name" value="Ankyrin_rpt"/>
</dbReference>
<dbReference type="PANTHER" id="PTHR24188:SF29">
    <property type="entry name" value="GH09064P"/>
    <property type="match status" value="1"/>
</dbReference>
<gene>
    <name evidence="3" type="ORF">mc_733</name>
</gene>
<keyword evidence="4" id="KW-1185">Reference proteome</keyword>
<evidence type="ECO:0000313" key="3">
    <source>
        <dbReference type="EMBL" id="AVL95120.1"/>
    </source>
</evidence>